<dbReference type="Gene3D" id="2.20.200.10">
    <property type="entry name" value="Outer membrane efflux proteins (OEP)"/>
    <property type="match status" value="1"/>
</dbReference>
<protein>
    <submittedName>
        <fullName evidence="3">NodT family efflux transporter outer membrane factor (OMF) lipoprotein</fullName>
    </submittedName>
</protein>
<dbReference type="PROSITE" id="PS51257">
    <property type="entry name" value="PROKAR_LIPOPROTEIN"/>
    <property type="match status" value="1"/>
</dbReference>
<keyword evidence="2" id="KW-0472">Membrane</keyword>
<keyword evidence="2" id="KW-0564">Palmitate</keyword>
<dbReference type="EMBL" id="QUMO01000003">
    <property type="protein sequence ID" value="REF86308.1"/>
    <property type="molecule type" value="Genomic_DNA"/>
</dbReference>
<dbReference type="PANTHER" id="PTHR30203">
    <property type="entry name" value="OUTER MEMBRANE CATION EFFLUX PROTEIN"/>
    <property type="match status" value="1"/>
</dbReference>
<dbReference type="InterPro" id="IPR003423">
    <property type="entry name" value="OMP_efflux"/>
</dbReference>
<dbReference type="RefSeq" id="WP_115836861.1">
    <property type="nucleotide sequence ID" value="NZ_CP025086.1"/>
</dbReference>
<dbReference type="Proteomes" id="UP000256900">
    <property type="component" value="Unassembled WGS sequence"/>
</dbReference>
<comment type="similarity">
    <text evidence="1 2">Belongs to the outer membrane factor (OMF) (TC 1.B.17) family.</text>
</comment>
<dbReference type="Gene3D" id="1.20.1600.10">
    <property type="entry name" value="Outer membrane efflux proteins (OEP)"/>
    <property type="match status" value="1"/>
</dbReference>
<dbReference type="Pfam" id="PF02321">
    <property type="entry name" value="OEP"/>
    <property type="match status" value="2"/>
</dbReference>
<evidence type="ECO:0000313" key="3">
    <source>
        <dbReference type="EMBL" id="REF86308.1"/>
    </source>
</evidence>
<comment type="subcellular location">
    <subcellularLocation>
        <location evidence="2">Cell membrane</location>
        <topology evidence="2">Lipid-anchor</topology>
    </subcellularLocation>
</comment>
<name>A0A3D9YVS9_9HYPH</name>
<evidence type="ECO:0000256" key="1">
    <source>
        <dbReference type="ARBA" id="ARBA00007613"/>
    </source>
</evidence>
<proteinExistence type="inferred from homology"/>
<dbReference type="PANTHER" id="PTHR30203:SF33">
    <property type="entry name" value="BLR4455 PROTEIN"/>
    <property type="match status" value="1"/>
</dbReference>
<keyword evidence="2" id="KW-1134">Transmembrane beta strand</keyword>
<dbReference type="GO" id="GO:0015562">
    <property type="term" value="F:efflux transmembrane transporter activity"/>
    <property type="evidence" value="ECO:0007669"/>
    <property type="project" value="InterPro"/>
</dbReference>
<gene>
    <name evidence="3" type="ORF">DES32_2359</name>
</gene>
<keyword evidence="4" id="KW-1185">Reference proteome</keyword>
<keyword evidence="2" id="KW-0812">Transmembrane</keyword>
<dbReference type="GO" id="GO:0005886">
    <property type="term" value="C:plasma membrane"/>
    <property type="evidence" value="ECO:0007669"/>
    <property type="project" value="UniProtKB-SubCell"/>
</dbReference>
<dbReference type="AlphaFoldDB" id="A0A3D9YVS9"/>
<dbReference type="SUPFAM" id="SSF56954">
    <property type="entry name" value="Outer membrane efflux proteins (OEP)"/>
    <property type="match status" value="1"/>
</dbReference>
<keyword evidence="2 3" id="KW-0449">Lipoprotein</keyword>
<organism evidence="3 4">
    <name type="scientific">Methylovirgula ligni</name>
    <dbReference type="NCBI Taxonomy" id="569860"/>
    <lineage>
        <taxon>Bacteria</taxon>
        <taxon>Pseudomonadati</taxon>
        <taxon>Pseudomonadota</taxon>
        <taxon>Alphaproteobacteria</taxon>
        <taxon>Hyphomicrobiales</taxon>
        <taxon>Beijerinckiaceae</taxon>
        <taxon>Methylovirgula</taxon>
    </lineage>
</organism>
<reference evidence="3 4" key="1">
    <citation type="submission" date="2018-08" db="EMBL/GenBank/DDBJ databases">
        <title>Genomic Encyclopedia of Type Strains, Phase IV (KMG-IV): sequencing the most valuable type-strain genomes for metagenomic binning, comparative biology and taxonomic classification.</title>
        <authorList>
            <person name="Goeker M."/>
        </authorList>
    </citation>
    <scope>NUCLEOTIDE SEQUENCE [LARGE SCALE GENOMIC DNA]</scope>
    <source>
        <strain evidence="3 4">BW863</strain>
    </source>
</reference>
<dbReference type="InterPro" id="IPR010131">
    <property type="entry name" value="MdtP/NodT-like"/>
</dbReference>
<comment type="caution">
    <text evidence="3">The sequence shown here is derived from an EMBL/GenBank/DDBJ whole genome shotgun (WGS) entry which is preliminary data.</text>
</comment>
<dbReference type="OrthoDB" id="7181739at2"/>
<dbReference type="NCBIfam" id="TIGR01845">
    <property type="entry name" value="outer_NodT"/>
    <property type="match status" value="1"/>
</dbReference>
<evidence type="ECO:0000256" key="2">
    <source>
        <dbReference type="RuleBase" id="RU362097"/>
    </source>
</evidence>
<sequence length="499" mass="53614">MRYAWGVVASFGLLLTGCMVGPDYIIPAVPVTPKFKEARTPADPKTAGIWIRATPSDALARGKWWEVFGDPELNRLEAQLGDANQSLKEAEARFAQSRALIRVARAAEFPSVSAGSSAAYIRESAHQPYVTFPNPPALGDFQMPVDLNYEIDFWGSVHRSVEAAREEAQATAADLSTASLSLHAELALDYIALRAQDAQQRLLDETVKAYAHALQLTTNRHVGGLAPESDVEQAQTQLATTKVQDTDVGVARAQYEHAIAVLIGEPPAALTIPAASFGQLKPRLIPAVLPSELLQRRPDIAAAERRVAEANQQIGIADAAFYPNVNLAALAGFQGTTPANWFLWPSLLWSVGTTLSQPIFDGGAIRAQSDAVRAAYAGDVATYRQTTLSAFQDVEDNLSALRILGKEAKQQRDAVIAANRALDTFTKAYTGGEVAYLQVITAQTAALSNEVNQVDIERRRLEANVRLVKALGGGWDTGLLPVLASSGLPRGAFVPVGQQ</sequence>
<accession>A0A3D9YVS9</accession>
<evidence type="ECO:0000313" key="4">
    <source>
        <dbReference type="Proteomes" id="UP000256900"/>
    </source>
</evidence>